<dbReference type="InterPro" id="IPR014408">
    <property type="entry name" value="dGMP_Pdiesterase_EAL/HD-GYP"/>
</dbReference>
<dbReference type="Pfam" id="PF00563">
    <property type="entry name" value="EAL"/>
    <property type="match status" value="1"/>
</dbReference>
<dbReference type="InterPro" id="IPR035919">
    <property type="entry name" value="EAL_sf"/>
</dbReference>
<dbReference type="InterPro" id="IPR052340">
    <property type="entry name" value="RNase_Y/CdgJ"/>
</dbReference>
<comment type="caution">
    <text evidence="3">The sequence shown here is derived from an EMBL/GenBank/DDBJ whole genome shotgun (WGS) entry which is preliminary data.</text>
</comment>
<dbReference type="PROSITE" id="PS51833">
    <property type="entry name" value="HDOD"/>
    <property type="match status" value="1"/>
</dbReference>
<feature type="domain" description="HDOD" evidence="2">
    <location>
        <begin position="206"/>
        <end position="395"/>
    </location>
</feature>
<dbReference type="GO" id="GO:0016301">
    <property type="term" value="F:kinase activity"/>
    <property type="evidence" value="ECO:0007669"/>
    <property type="project" value="UniProtKB-KW"/>
</dbReference>
<dbReference type="EMBL" id="BONQ01000128">
    <property type="protein sequence ID" value="GIG50209.1"/>
    <property type="molecule type" value="Genomic_DNA"/>
</dbReference>
<keyword evidence="3" id="KW-0418">Kinase</keyword>
<keyword evidence="3" id="KW-0808">Transferase</keyword>
<sequence>MDSTRPVHIGRQALYDKHGHVAAYELLFRDGPEAVHATVRDSAATSRVIVEAFTAFGIPELVGDRRCFINLTREFIVGELPLPFPPGSVGLELMADVAVDDEVLDGVGRLVEQGHRIALDDFGDFDGDASRARLLPSAHYVKVNMLAGDRQAISAIAAQCRRYPRIRLVAQRVETHELLELARQLQFQLFQGHVLSRPHLITTHTLSPTRLARMRLLAELAADEVHLERAVDTIERDPALAVRVLRGVNAASNGLPQPVSSIFQAVVMLGIPQVRQWATLMMVADFADGDEAQLTDAVVRARMCQTVAERRGSPGSAAFTVGLLSAIGDLLGRPASELTDQLPLTAEVTEAVVHGRGHLGAVLTEVRTYQRDAPVAVVPDLAEDLLSALRWTNASLAEPDSEDTAARRG</sequence>
<gene>
    <name evidence="3" type="primary">yuxH_3</name>
    <name evidence="3" type="ORF">Dsi01nite_082500</name>
</gene>
<dbReference type="Gene3D" id="1.10.3210.10">
    <property type="entry name" value="Hypothetical protein af1432"/>
    <property type="match status" value="1"/>
</dbReference>
<dbReference type="PANTHER" id="PTHR33525:SF4">
    <property type="entry name" value="CYCLIC DI-GMP PHOSPHODIESTERASE CDGJ"/>
    <property type="match status" value="1"/>
</dbReference>
<keyword evidence="4" id="KW-1185">Reference proteome</keyword>
<evidence type="ECO:0000313" key="3">
    <source>
        <dbReference type="EMBL" id="GIG50209.1"/>
    </source>
</evidence>
<name>A0A919PU26_9ACTN</name>
<dbReference type="SUPFAM" id="SSF109604">
    <property type="entry name" value="HD-domain/PDEase-like"/>
    <property type="match status" value="1"/>
</dbReference>
<evidence type="ECO:0000259" key="2">
    <source>
        <dbReference type="PROSITE" id="PS51833"/>
    </source>
</evidence>
<evidence type="ECO:0000313" key="4">
    <source>
        <dbReference type="Proteomes" id="UP000660611"/>
    </source>
</evidence>
<dbReference type="PANTHER" id="PTHR33525">
    <property type="match status" value="1"/>
</dbReference>
<dbReference type="AlphaFoldDB" id="A0A919PU26"/>
<accession>A0A919PU26</accession>
<dbReference type="InterPro" id="IPR013976">
    <property type="entry name" value="HDOD"/>
</dbReference>
<dbReference type="InterPro" id="IPR001633">
    <property type="entry name" value="EAL_dom"/>
</dbReference>
<proteinExistence type="predicted"/>
<protein>
    <submittedName>
        <fullName evidence="3">Histidine kinase</fullName>
    </submittedName>
</protein>
<dbReference type="Pfam" id="PF08668">
    <property type="entry name" value="HDOD"/>
    <property type="match status" value="1"/>
</dbReference>
<dbReference type="PIRSF" id="PIRSF003180">
    <property type="entry name" value="DiGMPpdiest_YuxH"/>
    <property type="match status" value="1"/>
</dbReference>
<evidence type="ECO:0000259" key="1">
    <source>
        <dbReference type="PROSITE" id="PS50883"/>
    </source>
</evidence>
<dbReference type="Proteomes" id="UP000660611">
    <property type="component" value="Unassembled WGS sequence"/>
</dbReference>
<dbReference type="RefSeq" id="WP_203851848.1">
    <property type="nucleotide sequence ID" value="NZ_BAAAVW010000014.1"/>
</dbReference>
<dbReference type="SMART" id="SM00052">
    <property type="entry name" value="EAL"/>
    <property type="match status" value="1"/>
</dbReference>
<organism evidence="3 4">
    <name type="scientific">Dactylosporangium siamense</name>
    <dbReference type="NCBI Taxonomy" id="685454"/>
    <lineage>
        <taxon>Bacteria</taxon>
        <taxon>Bacillati</taxon>
        <taxon>Actinomycetota</taxon>
        <taxon>Actinomycetes</taxon>
        <taxon>Micromonosporales</taxon>
        <taxon>Micromonosporaceae</taxon>
        <taxon>Dactylosporangium</taxon>
    </lineage>
</organism>
<dbReference type="SUPFAM" id="SSF141868">
    <property type="entry name" value="EAL domain-like"/>
    <property type="match status" value="1"/>
</dbReference>
<dbReference type="PROSITE" id="PS50883">
    <property type="entry name" value="EAL"/>
    <property type="match status" value="1"/>
</dbReference>
<feature type="domain" description="EAL" evidence="1">
    <location>
        <begin position="1"/>
        <end position="212"/>
    </location>
</feature>
<dbReference type="Gene3D" id="3.20.20.450">
    <property type="entry name" value="EAL domain"/>
    <property type="match status" value="1"/>
</dbReference>
<reference evidence="3" key="1">
    <citation type="submission" date="2021-01" db="EMBL/GenBank/DDBJ databases">
        <title>Whole genome shotgun sequence of Dactylosporangium siamense NBRC 106093.</title>
        <authorList>
            <person name="Komaki H."/>
            <person name="Tamura T."/>
        </authorList>
    </citation>
    <scope>NUCLEOTIDE SEQUENCE</scope>
    <source>
        <strain evidence="3">NBRC 106093</strain>
    </source>
</reference>